<comment type="caution">
    <text evidence="3">The sequence shown here is derived from an EMBL/GenBank/DDBJ whole genome shotgun (WGS) entry which is preliminary data.</text>
</comment>
<evidence type="ECO:0000313" key="3">
    <source>
        <dbReference type="EMBL" id="KFI58967.1"/>
    </source>
</evidence>
<dbReference type="STRING" id="1688.BCUN_1788"/>
<name>A0A087AJL7_9BIFI</name>
<dbReference type="GO" id="GO:0008483">
    <property type="term" value="F:transaminase activity"/>
    <property type="evidence" value="ECO:0007669"/>
    <property type="project" value="UniProtKB-KW"/>
</dbReference>
<dbReference type="eggNOG" id="COG0436">
    <property type="taxonomic scope" value="Bacteria"/>
</dbReference>
<dbReference type="InterPro" id="IPR004839">
    <property type="entry name" value="Aminotransferase_I/II_large"/>
</dbReference>
<evidence type="ECO:0000256" key="1">
    <source>
        <dbReference type="RuleBase" id="RU000481"/>
    </source>
</evidence>
<keyword evidence="4" id="KW-1185">Reference proteome</keyword>
<dbReference type="OrthoDB" id="9763453at2"/>
<dbReference type="Proteomes" id="UP000029067">
    <property type="component" value="Unassembled WGS sequence"/>
</dbReference>
<comment type="similarity">
    <text evidence="1">Belongs to the class-I pyridoxal-phosphate-dependent aminotransferase family.</text>
</comment>
<gene>
    <name evidence="3" type="ORF">BCUN_1788</name>
</gene>
<sequence>MINEHYKAMLSEKSVIRQIAETASARRAEIGAENVFDFSLGNPNVPCAPAFTDAMVDLYETRDPYELHGYSPSVGLVEFRAAVADSLNRRFGMDYTENHVFPTSGATAAIAHAVRAVTKPGDEVLTFAPYFPEYRPYIEGSGAKLTVVPAAADGAQIDFDAAERMLTDRVAAVLINTPNNPAGVVYTARTMGRLADLMARKAAQYGHDIFLISDEPYREIVFDGADQLFPAKYYDNTLTCYSFSKSLSLPGERIGYVAVNPRATDADLMVPVFAQISRTIGHNCPSSSIQLAVARVVDETSDLSVYERNMNLIYDALVELGFEVERPGGTFYIFPRTPTEDALEFCTQAMEYDLFLVPSDSFGVGGHMRLSYCMETEQLERAIGRLKVFMHERYGRQSA</sequence>
<dbReference type="NCBIfam" id="NF005305">
    <property type="entry name" value="PRK06836.1"/>
    <property type="match status" value="1"/>
</dbReference>
<dbReference type="EMBL" id="JGYV01000028">
    <property type="protein sequence ID" value="KFI58967.1"/>
    <property type="molecule type" value="Genomic_DNA"/>
</dbReference>
<proteinExistence type="inferred from homology"/>
<dbReference type="Pfam" id="PF00155">
    <property type="entry name" value="Aminotran_1_2"/>
    <property type="match status" value="1"/>
</dbReference>
<comment type="cofactor">
    <cofactor evidence="1">
        <name>pyridoxal 5'-phosphate</name>
        <dbReference type="ChEBI" id="CHEBI:597326"/>
    </cofactor>
</comment>
<accession>A0A087AJL7</accession>
<dbReference type="PANTHER" id="PTHR42691:SF1">
    <property type="entry name" value="ASPARTATE AMINOTRANSFERASE YHDR-RELATED"/>
    <property type="match status" value="1"/>
</dbReference>
<dbReference type="RefSeq" id="WP_033518754.1">
    <property type="nucleotide sequence ID" value="NZ_JGYV01000028.1"/>
</dbReference>
<feature type="domain" description="Aminotransferase class I/classII large" evidence="2">
    <location>
        <begin position="34"/>
        <end position="386"/>
    </location>
</feature>
<protein>
    <recommendedName>
        <fullName evidence="1">Aminotransferase</fullName>
        <ecNumber evidence="1">2.6.1.-</ecNumber>
    </recommendedName>
</protein>
<evidence type="ECO:0000259" key="2">
    <source>
        <dbReference type="Pfam" id="PF00155"/>
    </source>
</evidence>
<dbReference type="Gene3D" id="3.40.640.10">
    <property type="entry name" value="Type I PLP-dependent aspartate aminotransferase-like (Major domain)"/>
    <property type="match status" value="1"/>
</dbReference>
<dbReference type="PANTHER" id="PTHR42691">
    <property type="entry name" value="ASPARTATE AMINOTRANSFERASE YHDR-RELATED"/>
    <property type="match status" value="1"/>
</dbReference>
<dbReference type="CDD" id="cd00609">
    <property type="entry name" value="AAT_like"/>
    <property type="match status" value="1"/>
</dbReference>
<dbReference type="InterPro" id="IPR015424">
    <property type="entry name" value="PyrdxlP-dep_Trfase"/>
</dbReference>
<keyword evidence="1 3" id="KW-0808">Transferase</keyword>
<dbReference type="EC" id="2.6.1.-" evidence="1"/>
<dbReference type="SUPFAM" id="SSF53383">
    <property type="entry name" value="PLP-dependent transferases"/>
    <property type="match status" value="1"/>
</dbReference>
<organism evidence="3 4">
    <name type="scientific">Bifidobacterium cuniculi</name>
    <dbReference type="NCBI Taxonomy" id="1688"/>
    <lineage>
        <taxon>Bacteria</taxon>
        <taxon>Bacillati</taxon>
        <taxon>Actinomycetota</taxon>
        <taxon>Actinomycetes</taxon>
        <taxon>Bifidobacteriales</taxon>
        <taxon>Bifidobacteriaceae</taxon>
        <taxon>Bifidobacterium</taxon>
    </lineage>
</organism>
<dbReference type="GO" id="GO:0030170">
    <property type="term" value="F:pyridoxal phosphate binding"/>
    <property type="evidence" value="ECO:0007669"/>
    <property type="project" value="InterPro"/>
</dbReference>
<keyword evidence="1 3" id="KW-0032">Aminotransferase</keyword>
<dbReference type="AlphaFoldDB" id="A0A087AJL7"/>
<dbReference type="InterPro" id="IPR015421">
    <property type="entry name" value="PyrdxlP-dep_Trfase_major"/>
</dbReference>
<dbReference type="InterPro" id="IPR004838">
    <property type="entry name" value="NHTrfase_class1_PyrdxlP-BS"/>
</dbReference>
<reference evidence="3 4" key="1">
    <citation type="submission" date="2014-03" db="EMBL/GenBank/DDBJ databases">
        <title>Genomics of Bifidobacteria.</title>
        <authorList>
            <person name="Ventura M."/>
            <person name="Milani C."/>
            <person name="Lugli G.A."/>
        </authorList>
    </citation>
    <scope>NUCLEOTIDE SEQUENCE [LARGE SCALE GENOMIC DNA]</scope>
    <source>
        <strain evidence="3 4">LMG 10738</strain>
    </source>
</reference>
<evidence type="ECO:0000313" key="4">
    <source>
        <dbReference type="Proteomes" id="UP000029067"/>
    </source>
</evidence>
<dbReference type="PROSITE" id="PS00105">
    <property type="entry name" value="AA_TRANSFER_CLASS_1"/>
    <property type="match status" value="1"/>
</dbReference>